<dbReference type="RefSeq" id="XP_018063081.1">
    <property type="nucleotide sequence ID" value="XM_018217901.1"/>
</dbReference>
<name>A0A132B8K0_MOLSC</name>
<evidence type="ECO:0000313" key="1">
    <source>
        <dbReference type="EMBL" id="KUJ08726.1"/>
    </source>
</evidence>
<protein>
    <recommendedName>
        <fullName evidence="3">Glycoside hydrolase family 43 protein</fullName>
    </recommendedName>
</protein>
<accession>A0A132B8K0</accession>
<sequence>MPILKISSDDDLGLSSEYLSFSTPNFNVKLVTASQTLASLSPKINTSFDFSPFDLLSKRSANGNYHIGDIVVRYRSTGQSWTNINTATKRSPVISFKENDNATLAISNLSPTLPSNIPLNITRAWGTTSSGDLSLTFHLHNTASHSLEIGGLGFPIEFNSIFTTRTAAETEAKCSLTDPNIGLSGGYLRVTPLAGAGASLVVTPIDANTTFEGWRFLTEDTNTALGYQSQTFEGFYSWEVKTLGYVEQEWNATTPWNEGTSKVLAAGEEVLYGLRFSVAENIREIEDAVKETGNPLAIGVPGYIIPSDMTAKLYLQYNSSVSTISTSPPNAINFTLLAPGIYTLTSSSSTFGRVRVLVTYTNNVTHSISYYLTAPLPLTISQLGNFLATKQHFTNASDPFHRGPSIITYDRSVNAPVLQDQRVWIAGLSDEGGAGSWLAAAMKISAQPSAAEVSILEDFVHLTVLGTLQPPNSSAVRKSVFWYQPNATSYSYSKAIDWSTWESWDIADAYATDRTYDYVHVSALYWALYRVARYYPELTTRASWEWYLSQSYNTVVYALNPSNTGYTSVGLMGETVWGSLLSDLKNENLTSQANILNGLMKNRALVWASEEVPYGSEMAWDSTGQEGIYYWSNYFNLTSTANKTINSVLGYMPTVSHWGWNGNARRYWDFLYAGKLERIERQIHHYGSGLNALPLLRHFQENPEDIYSLRVGYGGNMGPMTNIDQEGFASAAFHSWPDTLAWDAYSGDYGPNFLGHVLGAGTYVYEDPSLGLVAFGGEVESYENGMVVVLPKDAVRRMVYLAVFGTQVSVDAGNIEMVTYSEKTGSVEVQMAPSIASIPSMEAAKSTILRVEKMAQVGSIGNAAVVTPGLGTARGGWMVDLSNSTVSVELRF</sequence>
<dbReference type="OrthoDB" id="2730619at2759"/>
<dbReference type="GeneID" id="28827627"/>
<dbReference type="EMBL" id="KQ947434">
    <property type="protein sequence ID" value="KUJ08726.1"/>
    <property type="molecule type" value="Genomic_DNA"/>
</dbReference>
<keyword evidence="2" id="KW-1185">Reference proteome</keyword>
<dbReference type="InParanoid" id="A0A132B8K0"/>
<evidence type="ECO:0008006" key="3">
    <source>
        <dbReference type="Google" id="ProtNLM"/>
    </source>
</evidence>
<dbReference type="AlphaFoldDB" id="A0A132B8K0"/>
<organism evidence="1 2">
    <name type="scientific">Mollisia scopiformis</name>
    <name type="common">Conifer needle endophyte fungus</name>
    <name type="synonym">Phialocephala scopiformis</name>
    <dbReference type="NCBI Taxonomy" id="149040"/>
    <lineage>
        <taxon>Eukaryota</taxon>
        <taxon>Fungi</taxon>
        <taxon>Dikarya</taxon>
        <taxon>Ascomycota</taxon>
        <taxon>Pezizomycotina</taxon>
        <taxon>Leotiomycetes</taxon>
        <taxon>Helotiales</taxon>
        <taxon>Mollisiaceae</taxon>
        <taxon>Mollisia</taxon>
    </lineage>
</organism>
<proteinExistence type="predicted"/>
<dbReference type="KEGG" id="psco:LY89DRAFT_711421"/>
<dbReference type="Proteomes" id="UP000070700">
    <property type="component" value="Unassembled WGS sequence"/>
</dbReference>
<evidence type="ECO:0000313" key="2">
    <source>
        <dbReference type="Proteomes" id="UP000070700"/>
    </source>
</evidence>
<gene>
    <name evidence="1" type="ORF">LY89DRAFT_711421</name>
</gene>
<dbReference type="InterPro" id="IPR043750">
    <property type="entry name" value="DUF5695"/>
</dbReference>
<reference evidence="1 2" key="1">
    <citation type="submission" date="2015-10" db="EMBL/GenBank/DDBJ databases">
        <title>Full genome of DAOMC 229536 Phialocephala scopiformis, a fungal endophyte of spruce producing the potent anti-insectan compound rugulosin.</title>
        <authorList>
            <consortium name="DOE Joint Genome Institute"/>
            <person name="Walker A.K."/>
            <person name="Frasz S.L."/>
            <person name="Seifert K.A."/>
            <person name="Miller J.D."/>
            <person name="Mondo S.J."/>
            <person name="Labutti K."/>
            <person name="Lipzen A."/>
            <person name="Dockter R."/>
            <person name="Kennedy M."/>
            <person name="Grigoriev I.V."/>
            <person name="Spatafora J.W."/>
        </authorList>
    </citation>
    <scope>NUCLEOTIDE SEQUENCE [LARGE SCALE GENOMIC DNA]</scope>
    <source>
        <strain evidence="1 2">CBS 120377</strain>
    </source>
</reference>
<dbReference type="Pfam" id="PF18951">
    <property type="entry name" value="DUF5695"/>
    <property type="match status" value="1"/>
</dbReference>